<feature type="domain" description="DUF7918" evidence="1">
    <location>
        <begin position="164"/>
        <end position="252"/>
    </location>
</feature>
<keyword evidence="3" id="KW-1185">Reference proteome</keyword>
<accession>S8AA21</accession>
<evidence type="ECO:0000313" key="3">
    <source>
        <dbReference type="Proteomes" id="UP000015100"/>
    </source>
</evidence>
<evidence type="ECO:0000259" key="1">
    <source>
        <dbReference type="Pfam" id="PF25534"/>
    </source>
</evidence>
<dbReference type="EMBL" id="AQGS01000445">
    <property type="protein sequence ID" value="EPS39754.1"/>
    <property type="molecule type" value="Genomic_DNA"/>
</dbReference>
<evidence type="ECO:0000313" key="2">
    <source>
        <dbReference type="EMBL" id="EPS39754.1"/>
    </source>
</evidence>
<proteinExistence type="predicted"/>
<sequence>MVLKSRNLQVWIEKPTGSFCPKTHTSIQEKSTSFSHLKSTQKILPGHPLLVNEAYVETSPEGSPYSVVVRIPPHWRNMGVQLIIDGVEQGSFMRFNRFKSYETRITGRRVERTTMRGFQFSKLRIEDGHGNYDFDDKAHCKGGYIANQIKRNEIKPIEFMIGKKAVGIIRVNVYRVGKIVPGGEFKGNGNWTPCTVVDDIGALKMQNTVESITTLGKPTRCQPTKVVYAEFPDRYPFETFVLKYRSHEALAADNLLVVKHSPFRKLVSYITNWFKLRARVQVGYSEKLKV</sequence>
<reference evidence="2 3" key="1">
    <citation type="journal article" date="2013" name="PLoS Genet.">
        <title>Genomic mechanisms accounting for the adaptation to parasitism in nematode-trapping fungi.</title>
        <authorList>
            <person name="Meerupati T."/>
            <person name="Andersson K.M."/>
            <person name="Friman E."/>
            <person name="Kumar D."/>
            <person name="Tunlid A."/>
            <person name="Ahren D."/>
        </authorList>
    </citation>
    <scope>NUCLEOTIDE SEQUENCE [LARGE SCALE GENOMIC DNA]</scope>
    <source>
        <strain evidence="2 3">CBS 200.50</strain>
    </source>
</reference>
<dbReference type="Pfam" id="PF25534">
    <property type="entry name" value="DUF7918"/>
    <property type="match status" value="1"/>
</dbReference>
<dbReference type="AlphaFoldDB" id="S8AA21"/>
<gene>
    <name evidence="2" type="ORF">H072_6440</name>
</gene>
<dbReference type="OMA" id="CENGYMG"/>
<organism evidence="2 3">
    <name type="scientific">Dactylellina haptotyla (strain CBS 200.50)</name>
    <name type="common">Nematode-trapping fungus</name>
    <name type="synonym">Monacrosporium haptotylum</name>
    <dbReference type="NCBI Taxonomy" id="1284197"/>
    <lineage>
        <taxon>Eukaryota</taxon>
        <taxon>Fungi</taxon>
        <taxon>Dikarya</taxon>
        <taxon>Ascomycota</taxon>
        <taxon>Pezizomycotina</taxon>
        <taxon>Orbiliomycetes</taxon>
        <taxon>Orbiliales</taxon>
        <taxon>Orbiliaceae</taxon>
        <taxon>Dactylellina</taxon>
    </lineage>
</organism>
<reference evidence="3" key="2">
    <citation type="submission" date="2013-04" db="EMBL/GenBank/DDBJ databases">
        <title>Genomic mechanisms accounting for the adaptation to parasitism in nematode-trapping fungi.</title>
        <authorList>
            <person name="Ahren D.G."/>
        </authorList>
    </citation>
    <scope>NUCLEOTIDE SEQUENCE [LARGE SCALE GENOMIC DNA]</scope>
    <source>
        <strain evidence="3">CBS 200.50</strain>
    </source>
</reference>
<protein>
    <recommendedName>
        <fullName evidence="1">DUF7918 domain-containing protein</fullName>
    </recommendedName>
</protein>
<dbReference type="Proteomes" id="UP000015100">
    <property type="component" value="Unassembled WGS sequence"/>
</dbReference>
<dbReference type="InterPro" id="IPR057678">
    <property type="entry name" value="DUF7918"/>
</dbReference>
<name>S8AA21_DACHA</name>
<dbReference type="OrthoDB" id="5287226at2759"/>
<dbReference type="HOGENOM" id="CLU_863242_0_0_1"/>
<comment type="caution">
    <text evidence="2">The sequence shown here is derived from an EMBL/GenBank/DDBJ whole genome shotgun (WGS) entry which is preliminary data.</text>
</comment>